<reference evidence="4" key="1">
    <citation type="submission" date="2021-11" db="EMBL/GenBank/DDBJ databases">
        <authorList>
            <person name="Schell T."/>
        </authorList>
    </citation>
    <scope>NUCLEOTIDE SEQUENCE</scope>
    <source>
        <strain evidence="4">M5</strain>
    </source>
</reference>
<keyword evidence="2" id="KW-0143">Chaperone</keyword>
<dbReference type="Gene3D" id="2.160.20.70">
    <property type="match status" value="1"/>
</dbReference>
<evidence type="ECO:0000256" key="2">
    <source>
        <dbReference type="ARBA" id="ARBA00023186"/>
    </source>
</evidence>
<dbReference type="PROSITE" id="PS51329">
    <property type="entry name" value="C_CAP_COFACTOR_C"/>
    <property type="match status" value="1"/>
</dbReference>
<keyword evidence="5" id="KW-1185">Reference proteome</keyword>
<dbReference type="InterPro" id="IPR016098">
    <property type="entry name" value="CAP/MinC_C"/>
</dbReference>
<organism evidence="4 5">
    <name type="scientific">Daphnia galeata</name>
    <dbReference type="NCBI Taxonomy" id="27404"/>
    <lineage>
        <taxon>Eukaryota</taxon>
        <taxon>Metazoa</taxon>
        <taxon>Ecdysozoa</taxon>
        <taxon>Arthropoda</taxon>
        <taxon>Crustacea</taxon>
        <taxon>Branchiopoda</taxon>
        <taxon>Diplostraca</taxon>
        <taxon>Cladocera</taxon>
        <taxon>Anomopoda</taxon>
        <taxon>Daphniidae</taxon>
        <taxon>Daphnia</taxon>
    </lineage>
</organism>
<dbReference type="AlphaFoldDB" id="A0A8J2RUL3"/>
<feature type="domain" description="C-CAP/cofactor C-like" evidence="3">
    <location>
        <begin position="185"/>
        <end position="351"/>
    </location>
</feature>
<dbReference type="Pfam" id="PF07986">
    <property type="entry name" value="TBCC"/>
    <property type="match status" value="1"/>
</dbReference>
<dbReference type="GO" id="GO:0007021">
    <property type="term" value="P:tubulin complex assembly"/>
    <property type="evidence" value="ECO:0007669"/>
    <property type="project" value="TreeGrafter"/>
</dbReference>
<dbReference type="InterPro" id="IPR012945">
    <property type="entry name" value="Tubulin-bd_cofactor_C_dom"/>
</dbReference>
<evidence type="ECO:0000259" key="3">
    <source>
        <dbReference type="PROSITE" id="PS51329"/>
    </source>
</evidence>
<evidence type="ECO:0000256" key="1">
    <source>
        <dbReference type="ARBA" id="ARBA00008848"/>
    </source>
</evidence>
<dbReference type="GO" id="GO:0007023">
    <property type="term" value="P:post-chaperonin tubulin folding pathway"/>
    <property type="evidence" value="ECO:0007669"/>
    <property type="project" value="InterPro"/>
</dbReference>
<dbReference type="InterPro" id="IPR017901">
    <property type="entry name" value="C-CAP_CF_C-like"/>
</dbReference>
<proteinExistence type="inferred from homology"/>
<comment type="caution">
    <text evidence="4">The sequence shown here is derived from an EMBL/GenBank/DDBJ whole genome shotgun (WGS) entry which is preliminary data.</text>
</comment>
<comment type="similarity">
    <text evidence="1">Belongs to the TBCC family.</text>
</comment>
<dbReference type="SMART" id="SM00673">
    <property type="entry name" value="CARP"/>
    <property type="match status" value="2"/>
</dbReference>
<dbReference type="GO" id="GO:0005737">
    <property type="term" value="C:cytoplasm"/>
    <property type="evidence" value="ECO:0007669"/>
    <property type="project" value="TreeGrafter"/>
</dbReference>
<dbReference type="InterPro" id="IPR006599">
    <property type="entry name" value="CARP_motif"/>
</dbReference>
<evidence type="ECO:0000313" key="4">
    <source>
        <dbReference type="EMBL" id="CAH0106632.1"/>
    </source>
</evidence>
<dbReference type="PANTHER" id="PTHR15139:SF0">
    <property type="entry name" value="TUBULIN-SPECIFIC CHAPERONE C"/>
    <property type="match status" value="1"/>
</dbReference>
<accession>A0A8J2RUL3</accession>
<protein>
    <recommendedName>
        <fullName evidence="3">C-CAP/cofactor C-like domain-containing protein</fullName>
    </recommendedName>
</protein>
<sequence>MATFKTISYLGGFLALGYGALKFTELNEDKLKKELLEFSEPVTEAEKKRKLMMEVLKNAAANKKTMENYPTSQQPLIRVNKESDNCITMSQQQLAAFLSELNLLELKVNDLLSGENVNTNVASEVLQNLTRFVSENAPSLPAYELRRAHGEIMKFKTKILEIEEKTRRQGKFKFTRTNKERPQVPSQPIECLEGKISSSTARPSVFLDGLLPTLTNLTNETITINSKESSNKDIWLNNLEKSTVIINGIPSALHMTNLRDCKIIGGPVLTSVFLEDCLHSTFVVGCQQMRIHKSKECDFYLHIGSRIIVEDCFACRFAPYNREYSEKAEEFNRASLELSTNHWDCVDDFNWLSVEQSPNWSILPIDERIQLFPRFTGFNLITSIYPEYIV</sequence>
<gene>
    <name evidence="4" type="ORF">DGAL_LOCUS9789</name>
</gene>
<dbReference type="Proteomes" id="UP000789390">
    <property type="component" value="Unassembled WGS sequence"/>
</dbReference>
<evidence type="ECO:0000313" key="5">
    <source>
        <dbReference type="Proteomes" id="UP000789390"/>
    </source>
</evidence>
<dbReference type="OrthoDB" id="194775at2759"/>
<name>A0A8J2RUL3_9CRUS</name>
<dbReference type="InterPro" id="IPR027684">
    <property type="entry name" value="TBCC"/>
</dbReference>
<dbReference type="PANTHER" id="PTHR15139">
    <property type="entry name" value="TUBULIN FOLDING COFACTOR C"/>
    <property type="match status" value="1"/>
</dbReference>
<dbReference type="EMBL" id="CAKKLH010000224">
    <property type="protein sequence ID" value="CAH0106632.1"/>
    <property type="molecule type" value="Genomic_DNA"/>
</dbReference>